<proteinExistence type="predicted"/>
<name>A0A978UPC2_ZIZJJ</name>
<dbReference type="EMBL" id="JAEACU010000010">
    <property type="protein sequence ID" value="KAH7516674.1"/>
    <property type="molecule type" value="Genomic_DNA"/>
</dbReference>
<accession>A0A978UPC2</accession>
<evidence type="ECO:0000313" key="2">
    <source>
        <dbReference type="Proteomes" id="UP000813462"/>
    </source>
</evidence>
<gene>
    <name evidence="1" type="ORF">FEM48_Zijuj10G0160200</name>
</gene>
<evidence type="ECO:0000313" key="1">
    <source>
        <dbReference type="EMBL" id="KAH7516674.1"/>
    </source>
</evidence>
<dbReference type="Proteomes" id="UP000813462">
    <property type="component" value="Unassembled WGS sequence"/>
</dbReference>
<dbReference type="AlphaFoldDB" id="A0A978UPC2"/>
<organism evidence="1 2">
    <name type="scientific">Ziziphus jujuba var. spinosa</name>
    <dbReference type="NCBI Taxonomy" id="714518"/>
    <lineage>
        <taxon>Eukaryota</taxon>
        <taxon>Viridiplantae</taxon>
        <taxon>Streptophyta</taxon>
        <taxon>Embryophyta</taxon>
        <taxon>Tracheophyta</taxon>
        <taxon>Spermatophyta</taxon>
        <taxon>Magnoliopsida</taxon>
        <taxon>eudicotyledons</taxon>
        <taxon>Gunneridae</taxon>
        <taxon>Pentapetalae</taxon>
        <taxon>rosids</taxon>
        <taxon>fabids</taxon>
        <taxon>Rosales</taxon>
        <taxon>Rhamnaceae</taxon>
        <taxon>Paliureae</taxon>
        <taxon>Ziziphus</taxon>
    </lineage>
</organism>
<dbReference type="Gene3D" id="3.80.10.10">
    <property type="entry name" value="Ribonuclease Inhibitor"/>
    <property type="match status" value="1"/>
</dbReference>
<protein>
    <submittedName>
        <fullName evidence="1">Uncharacterized protein</fullName>
    </submittedName>
</protein>
<dbReference type="SUPFAM" id="SSF52047">
    <property type="entry name" value="RNI-like"/>
    <property type="match status" value="1"/>
</dbReference>
<comment type="caution">
    <text evidence="1">The sequence shown here is derived from an EMBL/GenBank/DDBJ whole genome shotgun (WGS) entry which is preliminary data.</text>
</comment>
<reference evidence="1" key="1">
    <citation type="journal article" date="2021" name="Front. Plant Sci.">
        <title>Chromosome-Scale Genome Assembly for Chinese Sour Jujube and Insights Into Its Genome Evolution and Domestication Signature.</title>
        <authorList>
            <person name="Shen L.-Y."/>
            <person name="Luo H."/>
            <person name="Wang X.-L."/>
            <person name="Wang X.-M."/>
            <person name="Qiu X.-J."/>
            <person name="Liu H."/>
            <person name="Zhou S.-S."/>
            <person name="Jia K.-H."/>
            <person name="Nie S."/>
            <person name="Bao Y.-T."/>
            <person name="Zhang R.-G."/>
            <person name="Yun Q.-Z."/>
            <person name="Chai Y.-H."/>
            <person name="Lu J.-Y."/>
            <person name="Li Y."/>
            <person name="Zhao S.-W."/>
            <person name="Mao J.-F."/>
            <person name="Jia S.-G."/>
            <person name="Mao Y.-M."/>
        </authorList>
    </citation>
    <scope>NUCLEOTIDE SEQUENCE</scope>
    <source>
        <strain evidence="1">AT0</strain>
        <tissue evidence="1">Leaf</tissue>
    </source>
</reference>
<dbReference type="InterPro" id="IPR032675">
    <property type="entry name" value="LRR_dom_sf"/>
</dbReference>
<sequence>MGRCTKQIAQLDPFEEGELPAIDRLSAFDNFRSLEMWQRMRISECKRMAEIIADRGSVGKIILAGLKSLVLDSLPSLTSFYSGKHMMRFPNLECVVISRCLDMQSFSPSIVSTPKLHRVVLNMEDENYSETDSNSEDEHARSSRNEMDDISTAMASNTRLDINTIILHIWESHFCTALQELFTEKV</sequence>